<proteinExistence type="predicted"/>
<comment type="caution">
    <text evidence="1">The sequence shown here is derived from an EMBL/GenBank/DDBJ whole genome shotgun (WGS) entry which is preliminary data.</text>
</comment>
<dbReference type="Proteomes" id="UP000054053">
    <property type="component" value="Unassembled WGS sequence"/>
</dbReference>
<name>A0A1B5KSI4_USTVR</name>
<evidence type="ECO:0000313" key="1">
    <source>
        <dbReference type="EMBL" id="GAO13867.1"/>
    </source>
</evidence>
<organism evidence="1 2">
    <name type="scientific">Ustilaginoidea virens</name>
    <name type="common">Rice false smut fungus</name>
    <name type="synonym">Villosiclava virens</name>
    <dbReference type="NCBI Taxonomy" id="1159556"/>
    <lineage>
        <taxon>Eukaryota</taxon>
        <taxon>Fungi</taxon>
        <taxon>Dikarya</taxon>
        <taxon>Ascomycota</taxon>
        <taxon>Pezizomycotina</taxon>
        <taxon>Sordariomycetes</taxon>
        <taxon>Hypocreomycetidae</taxon>
        <taxon>Hypocreales</taxon>
        <taxon>Clavicipitaceae</taxon>
        <taxon>Ustilaginoidea</taxon>
    </lineage>
</organism>
<gene>
    <name evidence="1" type="ORF">UVI_02004150</name>
</gene>
<dbReference type="EMBL" id="BBTG02000002">
    <property type="protein sequence ID" value="GAO13867.1"/>
    <property type="molecule type" value="Genomic_DNA"/>
</dbReference>
<evidence type="ECO:0000313" key="2">
    <source>
        <dbReference type="Proteomes" id="UP000054053"/>
    </source>
</evidence>
<sequence>MSAKSFYVLKAKAVPARYGLSKNIQTLLQSLDSYHTGSVDVSELGRLVRLSPRRRAAVANTITKCANILKKDPSEVKTCVDIIEMCTEILDIADRPTSSHGFPFMKLPMEIRERTLDLIIDNTFRTQVVVPLVKPSTCRCPKFDRDNVFQTSQMKSLPTILGQALGQEFYRIFFRKKKFRFRCNCELLAHLDGNSHFRENARHIIVHWCGPQSAGAFKALQRCDRLDALSINISKSTLVHLNDRASLMRAYFPLAHRNARMSDVLGLDELLEIRGLQHVHVFHIQPKIVLVSYLYAEASGIRLKVAPSKRLDRAMAEDD</sequence>
<reference evidence="2" key="1">
    <citation type="journal article" date="2016" name="Genome Announc.">
        <title>Genome sequence of Ustilaginoidea virens IPU010, a rice pathogenic fungus causing false smut.</title>
        <authorList>
            <person name="Kumagai T."/>
            <person name="Ishii T."/>
            <person name="Terai G."/>
            <person name="Umemura M."/>
            <person name="Machida M."/>
            <person name="Asai K."/>
        </authorList>
    </citation>
    <scope>NUCLEOTIDE SEQUENCE [LARGE SCALE GENOMIC DNA]</scope>
    <source>
        <strain evidence="2">IPU010</strain>
    </source>
</reference>
<dbReference type="AlphaFoldDB" id="A0A1B5KSI4"/>
<protein>
    <submittedName>
        <fullName evidence="1">Uncharacterized protein</fullName>
    </submittedName>
</protein>
<accession>A0A1B5KSI4</accession>